<sequence>MAKLGITVRILAWTKNFLSNRTMRGSALSLTLFNIMMSDFPTHRSKTRTMVFADDIVIFSKVKRPIEAETTLQLAIDDAFRWGRKWKLSFAPDKSGLIVFTRSYKPGEEPILFTNGHRINPKKSAKFLGLTFDQKLAWKQHINNVINSCLRTKNLCKILANTKAGPLTRTLLPAHYSKASFKAKSTMDSSHIETHPRPTWENWI</sequence>
<evidence type="ECO:0000313" key="3">
    <source>
        <dbReference type="Proteomes" id="UP000789390"/>
    </source>
</evidence>
<reference evidence="2" key="1">
    <citation type="submission" date="2021-11" db="EMBL/GenBank/DDBJ databases">
        <authorList>
            <person name="Schell T."/>
        </authorList>
    </citation>
    <scope>NUCLEOTIDE SEQUENCE</scope>
    <source>
        <strain evidence="2">M5</strain>
    </source>
</reference>
<feature type="domain" description="Reverse transcriptase" evidence="1">
    <location>
        <begin position="1"/>
        <end position="132"/>
    </location>
</feature>
<accession>A0A8J2WKT7</accession>
<comment type="caution">
    <text evidence="2">The sequence shown here is derived from an EMBL/GenBank/DDBJ whole genome shotgun (WGS) entry which is preliminary data.</text>
</comment>
<dbReference type="Proteomes" id="UP000789390">
    <property type="component" value="Unassembled WGS sequence"/>
</dbReference>
<dbReference type="InterPro" id="IPR000477">
    <property type="entry name" value="RT_dom"/>
</dbReference>
<dbReference type="OrthoDB" id="6381901at2759"/>
<dbReference type="Pfam" id="PF00078">
    <property type="entry name" value="RVT_1"/>
    <property type="match status" value="1"/>
</dbReference>
<name>A0A8J2WKT7_9CRUS</name>
<protein>
    <recommendedName>
        <fullName evidence="1">Reverse transcriptase domain-containing protein</fullName>
    </recommendedName>
</protein>
<evidence type="ECO:0000259" key="1">
    <source>
        <dbReference type="PROSITE" id="PS50878"/>
    </source>
</evidence>
<dbReference type="PROSITE" id="PS50878">
    <property type="entry name" value="RT_POL"/>
    <property type="match status" value="1"/>
</dbReference>
<dbReference type="PANTHER" id="PTHR33332">
    <property type="entry name" value="REVERSE TRANSCRIPTASE DOMAIN-CONTAINING PROTEIN"/>
    <property type="match status" value="1"/>
</dbReference>
<keyword evidence="3" id="KW-1185">Reference proteome</keyword>
<evidence type="ECO:0000313" key="2">
    <source>
        <dbReference type="EMBL" id="CAH0102734.1"/>
    </source>
</evidence>
<proteinExistence type="predicted"/>
<gene>
    <name evidence="2" type="ORF">DGAL_LOCUS5180</name>
</gene>
<dbReference type="AlphaFoldDB" id="A0A8J2WKT7"/>
<dbReference type="EMBL" id="CAKKLH010000090">
    <property type="protein sequence ID" value="CAH0102734.1"/>
    <property type="molecule type" value="Genomic_DNA"/>
</dbReference>
<organism evidence="2 3">
    <name type="scientific">Daphnia galeata</name>
    <dbReference type="NCBI Taxonomy" id="27404"/>
    <lineage>
        <taxon>Eukaryota</taxon>
        <taxon>Metazoa</taxon>
        <taxon>Ecdysozoa</taxon>
        <taxon>Arthropoda</taxon>
        <taxon>Crustacea</taxon>
        <taxon>Branchiopoda</taxon>
        <taxon>Diplostraca</taxon>
        <taxon>Cladocera</taxon>
        <taxon>Anomopoda</taxon>
        <taxon>Daphniidae</taxon>
        <taxon>Daphnia</taxon>
    </lineage>
</organism>